<dbReference type="GO" id="GO:0016491">
    <property type="term" value="F:oxidoreductase activity"/>
    <property type="evidence" value="ECO:0007669"/>
    <property type="project" value="UniProtKB-KW"/>
</dbReference>
<evidence type="ECO:0000256" key="2">
    <source>
        <dbReference type="ARBA" id="ARBA00022630"/>
    </source>
</evidence>
<evidence type="ECO:0000256" key="5">
    <source>
        <dbReference type="PIRSR" id="PIRSR601834-1"/>
    </source>
</evidence>
<feature type="binding site" evidence="5">
    <location>
        <position position="146"/>
    </location>
    <ligand>
        <name>FAD</name>
        <dbReference type="ChEBI" id="CHEBI:57692"/>
    </ligand>
</feature>
<dbReference type="InterPro" id="IPR001433">
    <property type="entry name" value="OxRdtase_FAD/NAD-bd"/>
</dbReference>
<evidence type="ECO:0000259" key="6">
    <source>
        <dbReference type="PROSITE" id="PS51384"/>
    </source>
</evidence>
<reference evidence="7" key="1">
    <citation type="submission" date="2022-02" db="EMBL/GenBank/DDBJ databases">
        <authorList>
            <person name="Giguere J D."/>
        </authorList>
    </citation>
    <scope>NUCLEOTIDE SEQUENCE</scope>
    <source>
        <strain evidence="7">CCAP 1055/1</strain>
    </source>
</reference>
<evidence type="ECO:0000313" key="7">
    <source>
        <dbReference type="EMBL" id="CAG9287262.1"/>
    </source>
</evidence>
<keyword evidence="4" id="KW-0560">Oxidoreductase</keyword>
<dbReference type="Proteomes" id="UP000836788">
    <property type="component" value="Chromosome 25"/>
</dbReference>
<dbReference type="PANTHER" id="PTHR19370">
    <property type="entry name" value="NADH-CYTOCHROME B5 REDUCTASE"/>
    <property type="match status" value="1"/>
</dbReference>
<feature type="binding site" evidence="5">
    <location>
        <position position="73"/>
    </location>
    <ligand>
        <name>FAD</name>
        <dbReference type="ChEBI" id="CHEBI:57692"/>
    </ligand>
</feature>
<feature type="binding site" evidence="5">
    <location>
        <position position="88"/>
    </location>
    <ligand>
        <name>FAD</name>
        <dbReference type="ChEBI" id="CHEBI:57692"/>
    </ligand>
</feature>
<dbReference type="PROSITE" id="PS51384">
    <property type="entry name" value="FAD_FR"/>
    <property type="match status" value="1"/>
</dbReference>
<feature type="binding site" evidence="5">
    <location>
        <position position="71"/>
    </location>
    <ligand>
        <name>FAD</name>
        <dbReference type="ChEBI" id="CHEBI:57692"/>
    </ligand>
</feature>
<dbReference type="PANTHER" id="PTHR19370:SF185">
    <property type="entry name" value="NADH-CYTOCHROME B5 REDUCTASE"/>
    <property type="match status" value="1"/>
</dbReference>
<organism evidence="7">
    <name type="scientific">Phaeodactylum tricornutum</name>
    <name type="common">Diatom</name>
    <dbReference type="NCBI Taxonomy" id="2850"/>
    <lineage>
        <taxon>Eukaryota</taxon>
        <taxon>Sar</taxon>
        <taxon>Stramenopiles</taxon>
        <taxon>Ochrophyta</taxon>
        <taxon>Bacillariophyta</taxon>
        <taxon>Bacillariophyceae</taxon>
        <taxon>Bacillariophycidae</taxon>
        <taxon>Naviculales</taxon>
        <taxon>Phaeodactylaceae</taxon>
        <taxon>Phaeodactylum</taxon>
    </lineage>
</organism>
<keyword evidence="3 5" id="KW-0274">FAD</keyword>
<dbReference type="InterPro" id="IPR001834">
    <property type="entry name" value="CBR-like"/>
</dbReference>
<dbReference type="SUPFAM" id="SSF63380">
    <property type="entry name" value="Riboflavin synthase domain-like"/>
    <property type="match status" value="1"/>
</dbReference>
<feature type="binding site" evidence="5">
    <location>
        <position position="54"/>
    </location>
    <ligand>
        <name>FAD</name>
        <dbReference type="ChEBI" id="CHEBI:57692"/>
    </ligand>
</feature>
<feature type="binding site" evidence="5">
    <location>
        <position position="87"/>
    </location>
    <ligand>
        <name>FAD</name>
        <dbReference type="ChEBI" id="CHEBI:57692"/>
    </ligand>
</feature>
<evidence type="ECO:0000256" key="4">
    <source>
        <dbReference type="ARBA" id="ARBA00023002"/>
    </source>
</evidence>
<evidence type="ECO:0000256" key="1">
    <source>
        <dbReference type="ARBA" id="ARBA00001974"/>
    </source>
</evidence>
<gene>
    <name evidence="7" type="ORF">PTTT1_LOCUS34987</name>
</gene>
<feature type="binding site" evidence="5">
    <location>
        <position position="56"/>
    </location>
    <ligand>
        <name>FAD</name>
        <dbReference type="ChEBI" id="CHEBI:57692"/>
    </ligand>
</feature>
<dbReference type="InterPro" id="IPR017927">
    <property type="entry name" value="FAD-bd_FR_type"/>
</dbReference>
<dbReference type="InterPro" id="IPR017938">
    <property type="entry name" value="Riboflavin_synthase-like_b-brl"/>
</dbReference>
<feature type="domain" description="FAD-binding FR-type" evidence="6">
    <location>
        <begin position="1"/>
        <end position="112"/>
    </location>
</feature>
<dbReference type="Gene3D" id="3.40.50.80">
    <property type="entry name" value="Nucleotide-binding domain of ferredoxin-NADP reductase (FNR) module"/>
    <property type="match status" value="1"/>
</dbReference>
<dbReference type="GO" id="GO:0071949">
    <property type="term" value="F:FAD binding"/>
    <property type="evidence" value="ECO:0007669"/>
    <property type="project" value="TreeGrafter"/>
</dbReference>
<dbReference type="Gene3D" id="2.40.30.10">
    <property type="entry name" value="Translation factors"/>
    <property type="match status" value="1"/>
</dbReference>
<sequence length="281" mass="31472">EFIPLRLLRKDILSHDTRRFTFALPNPKAVLGLPTGQHVVLKCTHPDTGKPVQRSYTPVTDNRVLGEMALVIKVYRPNDVFPQGGTMSQHVDDLRIGDAVLVKGPKGHLNFYDPTVAAFTVKPLGKPLESRTARNICLLAGGTGLTPCLQILHAIFRHENNDNSHVSCKMIYANQTPDDILCREELETLARAFPTRFQVWYTVDRTTTAMPTSNGSTKEAEETWAYDVGFLNKKMIEKHGLFPGQESSTQFFMCGPPPMIKFACLPALQELGFSEKDWVIF</sequence>
<dbReference type="InterPro" id="IPR039261">
    <property type="entry name" value="FNR_nucleotide-bd"/>
</dbReference>
<dbReference type="AlphaFoldDB" id="A0A8J9SAR5"/>
<dbReference type="Pfam" id="PF00970">
    <property type="entry name" value="FAD_binding_6"/>
    <property type="match status" value="1"/>
</dbReference>
<evidence type="ECO:0000256" key="3">
    <source>
        <dbReference type="ARBA" id="ARBA00022827"/>
    </source>
</evidence>
<name>A0A8J9SAR5_PHATR</name>
<dbReference type="EMBL" id="OU594966">
    <property type="protein sequence ID" value="CAG9287262.1"/>
    <property type="molecule type" value="Genomic_DNA"/>
</dbReference>
<accession>A0A8J9SAR5</accession>
<dbReference type="SUPFAM" id="SSF52343">
    <property type="entry name" value="Ferredoxin reductase-like, C-terminal NADP-linked domain"/>
    <property type="match status" value="1"/>
</dbReference>
<protein>
    <recommendedName>
        <fullName evidence="6">FAD-binding FR-type domain-containing protein</fullName>
    </recommendedName>
</protein>
<dbReference type="Pfam" id="PF00175">
    <property type="entry name" value="NAD_binding_1"/>
    <property type="match status" value="1"/>
</dbReference>
<feature type="non-terminal residue" evidence="7">
    <location>
        <position position="1"/>
    </location>
</feature>
<keyword evidence="2 5" id="KW-0285">Flavoprotein</keyword>
<dbReference type="InterPro" id="IPR008333">
    <property type="entry name" value="Cbr1-like_FAD-bd_dom"/>
</dbReference>
<comment type="cofactor">
    <cofactor evidence="1 5">
        <name>FAD</name>
        <dbReference type="ChEBI" id="CHEBI:57692"/>
    </cofactor>
</comment>
<proteinExistence type="predicted"/>
<dbReference type="CDD" id="cd06183">
    <property type="entry name" value="cyt_b5_reduct_like"/>
    <property type="match status" value="1"/>
</dbReference>
<dbReference type="PRINTS" id="PR00406">
    <property type="entry name" value="CYTB5RDTASE"/>
</dbReference>